<evidence type="ECO:0000313" key="1">
    <source>
        <dbReference type="EMBL" id="KKL52829.1"/>
    </source>
</evidence>
<sequence length="42" mass="4956">MTDYTLKKINSKFWQKVKIHAAIKGVTIKDLIIKLLKKEIEK</sequence>
<gene>
    <name evidence="1" type="ORF">LCGC14_2281530</name>
</gene>
<dbReference type="AlphaFoldDB" id="A0A0F9CUI9"/>
<protein>
    <submittedName>
        <fullName evidence="1">Uncharacterized protein</fullName>
    </submittedName>
</protein>
<accession>A0A0F9CUI9</accession>
<comment type="caution">
    <text evidence="1">The sequence shown here is derived from an EMBL/GenBank/DDBJ whole genome shotgun (WGS) entry which is preliminary data.</text>
</comment>
<reference evidence="1" key="1">
    <citation type="journal article" date="2015" name="Nature">
        <title>Complex archaea that bridge the gap between prokaryotes and eukaryotes.</title>
        <authorList>
            <person name="Spang A."/>
            <person name="Saw J.H."/>
            <person name="Jorgensen S.L."/>
            <person name="Zaremba-Niedzwiedzka K."/>
            <person name="Martijn J."/>
            <person name="Lind A.E."/>
            <person name="van Eijk R."/>
            <person name="Schleper C."/>
            <person name="Guy L."/>
            <person name="Ettema T.J."/>
        </authorList>
    </citation>
    <scope>NUCLEOTIDE SEQUENCE</scope>
</reference>
<organism evidence="1">
    <name type="scientific">marine sediment metagenome</name>
    <dbReference type="NCBI Taxonomy" id="412755"/>
    <lineage>
        <taxon>unclassified sequences</taxon>
        <taxon>metagenomes</taxon>
        <taxon>ecological metagenomes</taxon>
    </lineage>
</organism>
<dbReference type="EMBL" id="LAZR01031752">
    <property type="protein sequence ID" value="KKL52829.1"/>
    <property type="molecule type" value="Genomic_DNA"/>
</dbReference>
<proteinExistence type="predicted"/>
<name>A0A0F9CUI9_9ZZZZ</name>